<comment type="catalytic activity">
    <reaction evidence="9">
        <text>4-CDP-2-C-methyl-D-erythritol + ATP = 4-CDP-2-C-methyl-D-erythritol 2-phosphate + ADP + H(+)</text>
        <dbReference type="Rhea" id="RHEA:18437"/>
        <dbReference type="ChEBI" id="CHEBI:15378"/>
        <dbReference type="ChEBI" id="CHEBI:30616"/>
        <dbReference type="ChEBI" id="CHEBI:57823"/>
        <dbReference type="ChEBI" id="CHEBI:57919"/>
        <dbReference type="ChEBI" id="CHEBI:456216"/>
        <dbReference type="EC" id="2.7.1.148"/>
    </reaction>
</comment>
<sequence length="347" mass="34389">MSAVSPSRTVRVLAPGKINASLLVGPPRTDGYHSVASVYLAVSLYEEVLAGPSAEPGVTLTMSSGGDGLDVPVDGLPLGPDNLAVRAAELVAAQLDRPVPGVRLHIIKRVPVAGGMGGGSADAAAALLACNLFWNAGLSDAELAALAARLGADVPFALAGAAAVGLGVGDRLTPVPVEGTFHWVLAAADDGLSTPEVYRTLDRLRDADGASVPEPTAADAAVLAALAAGDAGALAAALRNDMQRAALALAPRLAETLDAGVRSGALAALVSGSGPTVAFLAADAAAASALERRLLDAGHRALAVTGPARGAHAVGHRDVPAPTHHTNPHGTTPHRGADAPADPTSGK</sequence>
<feature type="region of interest" description="Disordered" evidence="10">
    <location>
        <begin position="308"/>
        <end position="347"/>
    </location>
</feature>
<accession>A0A078MRL7</accession>
<gene>
    <name evidence="9 13" type="primary">ispE</name>
    <name evidence="13" type="ORF">BN1051_00810</name>
</gene>
<feature type="active site" evidence="9">
    <location>
        <position position="17"/>
    </location>
</feature>
<dbReference type="PIRSF" id="PIRSF010376">
    <property type="entry name" value="IspE"/>
    <property type="match status" value="1"/>
</dbReference>
<dbReference type="GO" id="GO:0050515">
    <property type="term" value="F:4-(cytidine 5'-diphospho)-2-C-methyl-D-erythritol kinase activity"/>
    <property type="evidence" value="ECO:0007669"/>
    <property type="project" value="UniProtKB-UniRule"/>
</dbReference>
<dbReference type="PANTHER" id="PTHR43527">
    <property type="entry name" value="4-DIPHOSPHOCYTIDYL-2-C-METHYL-D-ERYTHRITOL KINASE, CHLOROPLASTIC"/>
    <property type="match status" value="1"/>
</dbReference>
<evidence type="ECO:0000313" key="13">
    <source>
        <dbReference type="EMBL" id="CEA07496.1"/>
    </source>
</evidence>
<dbReference type="Gene3D" id="3.30.70.890">
    <property type="entry name" value="GHMP kinase, C-terminal domain"/>
    <property type="match status" value="1"/>
</dbReference>
<dbReference type="AlphaFoldDB" id="A0A078MRL7"/>
<keyword evidence="7 9" id="KW-0067">ATP-binding</keyword>
<evidence type="ECO:0000256" key="3">
    <source>
        <dbReference type="ARBA" id="ARBA00017473"/>
    </source>
</evidence>
<protein>
    <recommendedName>
        <fullName evidence="3 9">4-diphosphocytidyl-2-C-methyl-D-erythritol kinase</fullName>
        <shortName evidence="9">CMK</shortName>
        <ecNumber evidence="2 9">2.7.1.148</ecNumber>
    </recommendedName>
    <alternativeName>
        <fullName evidence="8 9">4-(cytidine-5'-diphospho)-2-C-methyl-D-erythritol kinase</fullName>
    </alternativeName>
</protein>
<keyword evidence="6 9" id="KW-0418">Kinase</keyword>
<dbReference type="GO" id="GO:0019288">
    <property type="term" value="P:isopentenyl diphosphate biosynthetic process, methylerythritol 4-phosphate pathway"/>
    <property type="evidence" value="ECO:0007669"/>
    <property type="project" value="UniProtKB-UniRule"/>
</dbReference>
<dbReference type="InterPro" id="IPR014721">
    <property type="entry name" value="Ribsml_uS5_D2-typ_fold_subgr"/>
</dbReference>
<keyword evidence="9" id="KW-0414">Isoprene biosynthesis</keyword>
<dbReference type="InterPro" id="IPR036554">
    <property type="entry name" value="GHMP_kinase_C_sf"/>
</dbReference>
<dbReference type="SUPFAM" id="SSF54211">
    <property type="entry name" value="Ribosomal protein S5 domain 2-like"/>
    <property type="match status" value="1"/>
</dbReference>
<dbReference type="GO" id="GO:0016114">
    <property type="term" value="P:terpenoid biosynthetic process"/>
    <property type="evidence" value="ECO:0007669"/>
    <property type="project" value="UniProtKB-UniRule"/>
</dbReference>
<dbReference type="NCBIfam" id="NF002870">
    <property type="entry name" value="PRK03188.1"/>
    <property type="match status" value="1"/>
</dbReference>
<dbReference type="Pfam" id="PF00288">
    <property type="entry name" value="GHMP_kinases_N"/>
    <property type="match status" value="1"/>
</dbReference>
<evidence type="ECO:0000259" key="11">
    <source>
        <dbReference type="Pfam" id="PF00288"/>
    </source>
</evidence>
<evidence type="ECO:0000256" key="6">
    <source>
        <dbReference type="ARBA" id="ARBA00022777"/>
    </source>
</evidence>
<feature type="compositionally biased region" description="Low complexity" evidence="10">
    <location>
        <begin position="320"/>
        <end position="334"/>
    </location>
</feature>
<evidence type="ECO:0000256" key="5">
    <source>
        <dbReference type="ARBA" id="ARBA00022741"/>
    </source>
</evidence>
<feature type="active site" evidence="9">
    <location>
        <position position="153"/>
    </location>
</feature>
<evidence type="ECO:0000256" key="9">
    <source>
        <dbReference type="HAMAP-Rule" id="MF_00061"/>
    </source>
</evidence>
<feature type="domain" description="GHMP kinase N-terminal" evidence="11">
    <location>
        <begin position="82"/>
        <end position="160"/>
    </location>
</feature>
<dbReference type="HAMAP" id="MF_00061">
    <property type="entry name" value="IspE"/>
    <property type="match status" value="1"/>
</dbReference>
<evidence type="ECO:0000256" key="10">
    <source>
        <dbReference type="SAM" id="MobiDB-lite"/>
    </source>
</evidence>
<evidence type="ECO:0000256" key="1">
    <source>
        <dbReference type="ARBA" id="ARBA00009684"/>
    </source>
</evidence>
<name>A0A078MRL7_9MICC</name>
<dbReference type="PATRIC" id="fig|1461584.3.peg.801"/>
<dbReference type="PANTHER" id="PTHR43527:SF2">
    <property type="entry name" value="4-DIPHOSPHOCYTIDYL-2-C-METHYL-D-ERYTHRITOL KINASE, CHLOROPLASTIC"/>
    <property type="match status" value="1"/>
</dbReference>
<dbReference type="SUPFAM" id="SSF55060">
    <property type="entry name" value="GHMP Kinase, C-terminal domain"/>
    <property type="match status" value="1"/>
</dbReference>
<dbReference type="GO" id="GO:0005524">
    <property type="term" value="F:ATP binding"/>
    <property type="evidence" value="ECO:0007669"/>
    <property type="project" value="UniProtKB-UniRule"/>
</dbReference>
<dbReference type="InterPro" id="IPR004424">
    <property type="entry name" value="IspE"/>
</dbReference>
<evidence type="ECO:0000259" key="12">
    <source>
        <dbReference type="Pfam" id="PF08544"/>
    </source>
</evidence>
<dbReference type="InterPro" id="IPR006204">
    <property type="entry name" value="GHMP_kinase_N_dom"/>
</dbReference>
<dbReference type="InterPro" id="IPR013750">
    <property type="entry name" value="GHMP_kinase_C_dom"/>
</dbReference>
<dbReference type="UniPathway" id="UPA00056">
    <property type="reaction ID" value="UER00094"/>
</dbReference>
<dbReference type="NCBIfam" id="TIGR00154">
    <property type="entry name" value="ispE"/>
    <property type="match status" value="1"/>
</dbReference>
<evidence type="ECO:0000256" key="4">
    <source>
        <dbReference type="ARBA" id="ARBA00022679"/>
    </source>
</evidence>
<evidence type="ECO:0000256" key="7">
    <source>
        <dbReference type="ARBA" id="ARBA00022840"/>
    </source>
</evidence>
<keyword evidence="5 9" id="KW-0547">Nucleotide-binding</keyword>
<comment type="similarity">
    <text evidence="1 9">Belongs to the GHMP kinase family. IspE subfamily.</text>
</comment>
<comment type="function">
    <text evidence="9">Catalyzes the phosphorylation of the position 2 hydroxy group of 4-diphosphocytidyl-2C-methyl-D-erythritol.</text>
</comment>
<evidence type="ECO:0000256" key="8">
    <source>
        <dbReference type="ARBA" id="ARBA00032554"/>
    </source>
</evidence>
<feature type="domain" description="GHMP kinase C-terminal" evidence="12">
    <location>
        <begin position="223"/>
        <end position="297"/>
    </location>
</feature>
<dbReference type="EC" id="2.7.1.148" evidence="2 9"/>
<evidence type="ECO:0000256" key="2">
    <source>
        <dbReference type="ARBA" id="ARBA00012052"/>
    </source>
</evidence>
<organism evidence="13">
    <name type="scientific">Arthrobacter saudimassiliensis</name>
    <dbReference type="NCBI Taxonomy" id="1461584"/>
    <lineage>
        <taxon>Bacteria</taxon>
        <taxon>Bacillati</taxon>
        <taxon>Actinomycetota</taxon>
        <taxon>Actinomycetes</taxon>
        <taxon>Micrococcales</taxon>
        <taxon>Micrococcaceae</taxon>
        <taxon>Arthrobacter</taxon>
    </lineage>
</organism>
<comment type="pathway">
    <text evidence="9">Isoprenoid biosynthesis; isopentenyl diphosphate biosynthesis via DXP pathway; isopentenyl diphosphate from 1-deoxy-D-xylulose 5-phosphate: step 3/6.</text>
</comment>
<proteinExistence type="inferred from homology"/>
<dbReference type="Pfam" id="PF08544">
    <property type="entry name" value="GHMP_kinases_C"/>
    <property type="match status" value="1"/>
</dbReference>
<keyword evidence="4 9" id="KW-0808">Transferase</keyword>
<feature type="binding site" evidence="9">
    <location>
        <begin position="111"/>
        <end position="121"/>
    </location>
    <ligand>
        <name>ATP</name>
        <dbReference type="ChEBI" id="CHEBI:30616"/>
    </ligand>
</feature>
<reference evidence="13" key="1">
    <citation type="submission" date="2014-07" db="EMBL/GenBank/DDBJ databases">
        <authorList>
            <person name="Urmite Genomes Urmite Genomes"/>
        </authorList>
    </citation>
    <scope>NUCLEOTIDE SEQUENCE</scope>
    <source>
        <strain evidence="13">11W110_air</strain>
    </source>
</reference>
<dbReference type="EMBL" id="LN483070">
    <property type="protein sequence ID" value="CEA07496.1"/>
    <property type="molecule type" value="Genomic_DNA"/>
</dbReference>
<dbReference type="InterPro" id="IPR020568">
    <property type="entry name" value="Ribosomal_Su5_D2-typ_SF"/>
</dbReference>
<dbReference type="Gene3D" id="3.30.230.10">
    <property type="match status" value="1"/>
</dbReference>